<gene>
    <name evidence="2" type="ORF">UK23_06080</name>
</gene>
<sequence>MSSDQTGLLVKRLKALLTSDTERRQLCVLLGAGATVPLVPGVAELTVQAEQWADESVATPSEQPGAVSPRATSEQTGRINRYAQSLELVKRVRGTSGVRAFVQRAIFQPYEGELPPGLAHRPLTDSEFERIEFDVARWRVPSGLKALSRIISDHRARICRYLLTTNFDILLQTAMRAQGLTVQTYAVSHNATPTGFRLNSDERMVLHLHGDARGGTLHSPVEIGKPRMLLERWLGRHLQGKVLLVVGYSGWDDVIRRTFQSELNEFTAEDPETSLEVLWAVYEDETNHNHINPKLENFFREHALHVTPFYGIERDRLFGELADALAEPPPPDGEAPPALRVSSFHSRVNELTKYYGFGQTGVSRSTEPSLIFWPHRLRSPHLIHGVHALAAVLFSKMGIPVELHLDDTGIFEPNASRVAARFKEAVSAWFSVCGAPRLPEVFRMNELLRSMSEPDRSARLWTLANSFYAPTNYVFDTLAAAKVINTRDDNSVNVPHSPAHKVLRPLYTWLALENALDRHGLGKSDEAAVVTLGGQDEQKMWDLWRARNSNPPLSSVYVRRLVALADGRNLWTHESLNRDATYHVDDLKRFVRQAQADPSKGNDLLEWFFTVAVRLAATVSDARVAQLVHDGRVLANWGEAQLTLREDPVGASASIANAVSSWFHAETEETT</sequence>
<proteinExistence type="predicted"/>
<dbReference type="AlphaFoldDB" id="A0A0F0HDG8"/>
<dbReference type="Proteomes" id="UP000033393">
    <property type="component" value="Unassembled WGS sequence"/>
</dbReference>
<keyword evidence="3" id="KW-1185">Reference proteome</keyword>
<dbReference type="Pfam" id="PF13289">
    <property type="entry name" value="SIR2_2"/>
    <property type="match status" value="1"/>
</dbReference>
<reference evidence="2 3" key="1">
    <citation type="submission" date="2015-02" db="EMBL/GenBank/DDBJ databases">
        <authorList>
            <person name="Ju K.-S."/>
            <person name="Doroghazi J.R."/>
            <person name="Metcalf W."/>
        </authorList>
    </citation>
    <scope>NUCLEOTIDE SEQUENCE [LARGE SCALE GENOMIC DNA]</scope>
    <source>
        <strain evidence="2 3">NRRL B-16140</strain>
    </source>
</reference>
<comment type="caution">
    <text evidence="2">The sequence shown here is derived from an EMBL/GenBank/DDBJ whole genome shotgun (WGS) entry which is preliminary data.</text>
</comment>
<feature type="region of interest" description="Disordered" evidence="1">
    <location>
        <begin position="56"/>
        <end position="76"/>
    </location>
</feature>
<name>A0A0F0HDG8_LENAE</name>
<evidence type="ECO:0000256" key="1">
    <source>
        <dbReference type="SAM" id="MobiDB-lite"/>
    </source>
</evidence>
<dbReference type="EMBL" id="JYJG01000029">
    <property type="protein sequence ID" value="KJK51683.1"/>
    <property type="molecule type" value="Genomic_DNA"/>
</dbReference>
<organism evidence="2 3">
    <name type="scientific">Lentzea aerocolonigenes</name>
    <name type="common">Lechevalieria aerocolonigenes</name>
    <name type="synonym">Saccharothrix aerocolonigenes</name>
    <dbReference type="NCBI Taxonomy" id="68170"/>
    <lineage>
        <taxon>Bacteria</taxon>
        <taxon>Bacillati</taxon>
        <taxon>Actinomycetota</taxon>
        <taxon>Actinomycetes</taxon>
        <taxon>Pseudonocardiales</taxon>
        <taxon>Pseudonocardiaceae</taxon>
        <taxon>Lentzea</taxon>
    </lineage>
</organism>
<dbReference type="PATRIC" id="fig|68170.10.peg.6787"/>
<evidence type="ECO:0000313" key="3">
    <source>
        <dbReference type="Proteomes" id="UP000033393"/>
    </source>
</evidence>
<accession>A0A0F0HDG8</accession>
<evidence type="ECO:0000313" key="2">
    <source>
        <dbReference type="EMBL" id="KJK51683.1"/>
    </source>
</evidence>
<protein>
    <submittedName>
        <fullName evidence="2">Uncharacterized protein</fullName>
    </submittedName>
</protein>